<name>F8NWU5_SERL9</name>
<comment type="function">
    <text evidence="7">Arginine methyltransferase involved in the assembly or stability of mitochondrial NADH:ubiquinone oxidoreductase complex (complex I).</text>
</comment>
<dbReference type="HOGENOM" id="CLU_024840_3_1_1"/>
<comment type="catalytic activity">
    <reaction evidence="6 7">
        <text>L-arginyl-[protein] + 2 S-adenosyl-L-methionine = N(omega),N(omega)'-dimethyl-L-arginyl-[protein] + 2 S-adenosyl-L-homocysteine + 2 H(+)</text>
        <dbReference type="Rhea" id="RHEA:48108"/>
        <dbReference type="Rhea" id="RHEA-COMP:10532"/>
        <dbReference type="Rhea" id="RHEA-COMP:11992"/>
        <dbReference type="ChEBI" id="CHEBI:15378"/>
        <dbReference type="ChEBI" id="CHEBI:29965"/>
        <dbReference type="ChEBI" id="CHEBI:57856"/>
        <dbReference type="ChEBI" id="CHEBI:59789"/>
        <dbReference type="ChEBI" id="CHEBI:88221"/>
        <dbReference type="EC" id="2.1.1.320"/>
    </reaction>
</comment>
<reference evidence="8" key="1">
    <citation type="submission" date="2011-04" db="EMBL/GenBank/DDBJ databases">
        <title>Evolution of plant cell wall degrading machinery underlies the functional diversity of forest fungi.</title>
        <authorList>
            <consortium name="US DOE Joint Genome Institute (JGI-PGF)"/>
            <person name="Eastwood D.C."/>
            <person name="Floudas D."/>
            <person name="Binder M."/>
            <person name="Majcherczyk A."/>
            <person name="Schneider P."/>
            <person name="Aerts A."/>
            <person name="Asiegbu F.O."/>
            <person name="Baker S.E."/>
            <person name="Barry K."/>
            <person name="Bendiksby M."/>
            <person name="Blumentritt M."/>
            <person name="Coutinho P.M."/>
            <person name="Cullen D."/>
            <person name="Cullen D."/>
            <person name="Gathman A."/>
            <person name="Goodell B."/>
            <person name="Henrissat B."/>
            <person name="Ihrmark K."/>
            <person name="Kauserud H."/>
            <person name="Kohler A."/>
            <person name="LaButti K."/>
            <person name="Lapidus A."/>
            <person name="Lavin J.L."/>
            <person name="Lee Y.-H."/>
            <person name="Lindquist E."/>
            <person name="Lilly W."/>
            <person name="Lucas S."/>
            <person name="Morin E."/>
            <person name="Murat C."/>
            <person name="Oguiza J.A."/>
            <person name="Park J."/>
            <person name="Pisabarro A.G."/>
            <person name="Riley R."/>
            <person name="Rosling A."/>
            <person name="Salamov A."/>
            <person name="Schmidt O."/>
            <person name="Schmutz J."/>
            <person name="Skrede I."/>
            <person name="Stenlid J."/>
            <person name="Wiebenga A."/>
            <person name="Xie X."/>
            <person name="Kues U."/>
            <person name="Hibbett D.S."/>
            <person name="Hoffmeister D."/>
            <person name="Hogberg N."/>
            <person name="Martin F."/>
            <person name="Grigoriev I.V."/>
            <person name="Watkinson S.C."/>
        </authorList>
    </citation>
    <scope>NUCLEOTIDE SEQUENCE</scope>
    <source>
        <strain evidence="8">S7.9</strain>
    </source>
</reference>
<dbReference type="EMBL" id="GL945434">
    <property type="protein sequence ID" value="EGO24431.1"/>
    <property type="molecule type" value="Genomic_DNA"/>
</dbReference>
<sequence>MYALQVGTAVSRRGWLKGWPSCSRLTSCRDSLAGLGGNNHVNSRRRYSEVGLGSLTEVEKIMTDSVKATGPISFSTYMQLCLSHPTHGYYMRNENAVFGARGDFITSPEISQVFGELTAIWLLERWMSDARAKEQNFRLVELGPGRGTLMDDILRVVSQFPNLRQKLKSVHLVETSQSMRTLQEQKLRRVCQSNGWEIFWHDSAVDIPQGTGEYTMLVAHEFFDALPVHVLEKTQQGWHEVLIDIAQSPVDRFSVKTNPSPLLINQPSMTSLSARWKRVLSPTPTAISTLLGFASPRFNALPIGARIEVSAVTMKTARQIGEMIQEGGSALIIDYGKDNVFGDSLRAFKNHKIVDIFHRPGECDITANVDFAFLKDTMSDIVTTHGPIPQSTFLARLGMQLRIDALVRAAKSPERRETIEQAAKRLIDPLGMGSQYQFLGITNKMEGEKSNEGVWPFIDVNEESQNNTTTTTT</sequence>
<dbReference type="AlphaFoldDB" id="F8NWU5"/>
<proteinExistence type="inferred from homology"/>
<dbReference type="GO" id="GO:0035243">
    <property type="term" value="F:protein-arginine omega-N symmetric methyltransferase activity"/>
    <property type="evidence" value="ECO:0007669"/>
    <property type="project" value="UniProtKB-EC"/>
</dbReference>
<dbReference type="OrthoDB" id="438553at2759"/>
<evidence type="ECO:0000256" key="5">
    <source>
        <dbReference type="ARBA" id="ARBA00023128"/>
    </source>
</evidence>
<accession>F8NWU5</accession>
<dbReference type="RefSeq" id="XP_007318450.1">
    <property type="nucleotide sequence ID" value="XM_007318388.1"/>
</dbReference>
<dbReference type="GO" id="GO:0032259">
    <property type="term" value="P:methylation"/>
    <property type="evidence" value="ECO:0007669"/>
    <property type="project" value="UniProtKB-KW"/>
</dbReference>
<gene>
    <name evidence="8" type="ORF">SERLADRAFT_438041</name>
</gene>
<organism>
    <name type="scientific">Serpula lacrymans var. lacrymans (strain S7.9)</name>
    <name type="common">Dry rot fungus</name>
    <dbReference type="NCBI Taxonomy" id="578457"/>
    <lineage>
        <taxon>Eukaryota</taxon>
        <taxon>Fungi</taxon>
        <taxon>Dikarya</taxon>
        <taxon>Basidiomycota</taxon>
        <taxon>Agaricomycotina</taxon>
        <taxon>Agaricomycetes</taxon>
        <taxon>Agaricomycetidae</taxon>
        <taxon>Boletales</taxon>
        <taxon>Coniophorineae</taxon>
        <taxon>Serpulaceae</taxon>
        <taxon>Serpula</taxon>
    </lineage>
</organism>
<dbReference type="InterPro" id="IPR038375">
    <property type="entry name" value="NDUFAF7_sf"/>
</dbReference>
<protein>
    <recommendedName>
        <fullName evidence="7">Protein arginine methyltransferase NDUFAF7</fullName>
        <ecNumber evidence="7">2.1.1.320</ecNumber>
    </recommendedName>
</protein>
<evidence type="ECO:0000256" key="2">
    <source>
        <dbReference type="ARBA" id="ARBA00005891"/>
    </source>
</evidence>
<comment type="subcellular location">
    <subcellularLocation>
        <location evidence="1 7">Mitochondrion</location>
    </subcellularLocation>
</comment>
<evidence type="ECO:0000313" key="8">
    <source>
        <dbReference type="EMBL" id="EGO24431.1"/>
    </source>
</evidence>
<dbReference type="GO" id="GO:0005739">
    <property type="term" value="C:mitochondrion"/>
    <property type="evidence" value="ECO:0007669"/>
    <property type="project" value="UniProtKB-SubCell"/>
</dbReference>
<evidence type="ECO:0000256" key="6">
    <source>
        <dbReference type="ARBA" id="ARBA00048612"/>
    </source>
</evidence>
<dbReference type="Proteomes" id="UP000008064">
    <property type="component" value="Unassembled WGS sequence"/>
</dbReference>
<dbReference type="EC" id="2.1.1.320" evidence="7"/>
<keyword evidence="3 7" id="KW-0489">Methyltransferase</keyword>
<evidence type="ECO:0000256" key="4">
    <source>
        <dbReference type="ARBA" id="ARBA00022679"/>
    </source>
</evidence>
<evidence type="ECO:0000256" key="3">
    <source>
        <dbReference type="ARBA" id="ARBA00022603"/>
    </source>
</evidence>
<dbReference type="InterPro" id="IPR003788">
    <property type="entry name" value="NDUFAF7"/>
</dbReference>
<dbReference type="PANTHER" id="PTHR12049">
    <property type="entry name" value="PROTEIN ARGININE METHYLTRANSFERASE NDUFAF7, MITOCHONDRIAL"/>
    <property type="match status" value="1"/>
</dbReference>
<dbReference type="Gene3D" id="3.40.50.12710">
    <property type="match status" value="1"/>
</dbReference>
<dbReference type="GeneID" id="18814958"/>
<dbReference type="PANTHER" id="PTHR12049:SF7">
    <property type="entry name" value="PROTEIN ARGININE METHYLTRANSFERASE NDUFAF7, MITOCHONDRIAL"/>
    <property type="match status" value="1"/>
</dbReference>
<evidence type="ECO:0000256" key="1">
    <source>
        <dbReference type="ARBA" id="ARBA00004173"/>
    </source>
</evidence>
<dbReference type="Pfam" id="PF02636">
    <property type="entry name" value="Methyltransf_28"/>
    <property type="match status" value="1"/>
</dbReference>
<dbReference type="SUPFAM" id="SSF53335">
    <property type="entry name" value="S-adenosyl-L-methionine-dependent methyltransferases"/>
    <property type="match status" value="1"/>
</dbReference>
<evidence type="ECO:0000256" key="7">
    <source>
        <dbReference type="RuleBase" id="RU364114"/>
    </source>
</evidence>
<dbReference type="InterPro" id="IPR029063">
    <property type="entry name" value="SAM-dependent_MTases_sf"/>
</dbReference>
<keyword evidence="5 7" id="KW-0496">Mitochondrion</keyword>
<dbReference type="KEGG" id="sla:SERLADRAFT_438041"/>
<keyword evidence="4 7" id="KW-0808">Transferase</keyword>
<comment type="similarity">
    <text evidence="2 7">Belongs to the NDUFAF7 family.</text>
</comment>
<dbReference type="GO" id="GO:0032981">
    <property type="term" value="P:mitochondrial respiratory chain complex I assembly"/>
    <property type="evidence" value="ECO:0007669"/>
    <property type="project" value="TreeGrafter"/>
</dbReference>